<protein>
    <recommendedName>
        <fullName evidence="4">Leucine-rich repeat-containing N-terminal plant-type domain-containing protein</fullName>
    </recommendedName>
</protein>
<sequence>MFGEKIDRRKTRSPNQIGYVLNTQFELGCSIIHIVGDQLRMEVIMNLLNKQPASSKTVFCHFFLLQTIILLLRQGVVADLKADREALVEFAYVVGGGSGLGWNTEAHICSDWAGVKCGGSRVVGLHLPGMGLSGAIPENTIERLDALRALSLENNSLTGWLPSKLINLKSLDVSNNGFDGPIPASLSRFPHSSFVGNALLCGPPLINQPCHRRLRDELDITSYSQLPSSSHPLLSRRLLKSNTKTAKKKKETHVVIYDIVVPLSVALTILVIATVVWCYCNWEKVKDCWKLNENGL</sequence>
<dbReference type="Pfam" id="PF00560">
    <property type="entry name" value="LRR_1"/>
    <property type="match status" value="1"/>
</dbReference>
<dbReference type="AlphaFoldDB" id="A0AAV0FJB3"/>
<feature type="transmembrane region" description="Helical" evidence="1">
    <location>
        <begin position="254"/>
        <end position="277"/>
    </location>
</feature>
<dbReference type="InterPro" id="IPR032675">
    <property type="entry name" value="LRR_dom_sf"/>
</dbReference>
<name>A0AAV0FJB3_9ASTE</name>
<dbReference type="PANTHER" id="PTHR48010">
    <property type="entry name" value="OS05G0588300 PROTEIN"/>
    <property type="match status" value="1"/>
</dbReference>
<keyword evidence="1" id="KW-0812">Transmembrane</keyword>
<evidence type="ECO:0008006" key="4">
    <source>
        <dbReference type="Google" id="ProtNLM"/>
    </source>
</evidence>
<dbReference type="Gene3D" id="3.80.10.10">
    <property type="entry name" value="Ribonuclease Inhibitor"/>
    <property type="match status" value="1"/>
</dbReference>
<dbReference type="InterPro" id="IPR001611">
    <property type="entry name" value="Leu-rich_rpt"/>
</dbReference>
<dbReference type="SUPFAM" id="SSF52058">
    <property type="entry name" value="L domain-like"/>
    <property type="match status" value="1"/>
</dbReference>
<evidence type="ECO:0000256" key="1">
    <source>
        <dbReference type="SAM" id="Phobius"/>
    </source>
</evidence>
<dbReference type="PANTHER" id="PTHR48010:SF59">
    <property type="entry name" value="PROTEIN KINASE DOMAIN-CONTAINING PROTEIN"/>
    <property type="match status" value="1"/>
</dbReference>
<keyword evidence="1" id="KW-0472">Membrane</keyword>
<proteinExistence type="predicted"/>
<keyword evidence="1" id="KW-1133">Transmembrane helix</keyword>
<keyword evidence="3" id="KW-1185">Reference proteome</keyword>
<gene>
    <name evidence="2" type="ORF">CEPIT_LOCUS34755</name>
</gene>
<organism evidence="2 3">
    <name type="scientific">Cuscuta epithymum</name>
    <dbReference type="NCBI Taxonomy" id="186058"/>
    <lineage>
        <taxon>Eukaryota</taxon>
        <taxon>Viridiplantae</taxon>
        <taxon>Streptophyta</taxon>
        <taxon>Embryophyta</taxon>
        <taxon>Tracheophyta</taxon>
        <taxon>Spermatophyta</taxon>
        <taxon>Magnoliopsida</taxon>
        <taxon>eudicotyledons</taxon>
        <taxon>Gunneridae</taxon>
        <taxon>Pentapetalae</taxon>
        <taxon>asterids</taxon>
        <taxon>lamiids</taxon>
        <taxon>Solanales</taxon>
        <taxon>Convolvulaceae</taxon>
        <taxon>Cuscuteae</taxon>
        <taxon>Cuscuta</taxon>
        <taxon>Cuscuta subgen. Cuscuta</taxon>
    </lineage>
</organism>
<dbReference type="InterPro" id="IPR050994">
    <property type="entry name" value="At_inactive_RLKs"/>
</dbReference>
<dbReference type="EMBL" id="CAMAPF010000991">
    <property type="protein sequence ID" value="CAH9135748.1"/>
    <property type="molecule type" value="Genomic_DNA"/>
</dbReference>
<reference evidence="2" key="1">
    <citation type="submission" date="2022-07" db="EMBL/GenBank/DDBJ databases">
        <authorList>
            <person name="Macas J."/>
            <person name="Novak P."/>
            <person name="Neumann P."/>
        </authorList>
    </citation>
    <scope>NUCLEOTIDE SEQUENCE</scope>
</reference>
<evidence type="ECO:0000313" key="2">
    <source>
        <dbReference type="EMBL" id="CAH9135748.1"/>
    </source>
</evidence>
<evidence type="ECO:0000313" key="3">
    <source>
        <dbReference type="Proteomes" id="UP001152523"/>
    </source>
</evidence>
<dbReference type="Proteomes" id="UP001152523">
    <property type="component" value="Unassembled WGS sequence"/>
</dbReference>
<accession>A0AAV0FJB3</accession>
<comment type="caution">
    <text evidence="2">The sequence shown here is derived from an EMBL/GenBank/DDBJ whole genome shotgun (WGS) entry which is preliminary data.</text>
</comment>